<dbReference type="GO" id="GO:0071028">
    <property type="term" value="P:nuclear mRNA surveillance"/>
    <property type="evidence" value="ECO:0007669"/>
    <property type="project" value="TreeGrafter"/>
</dbReference>
<comment type="subcellular location">
    <subcellularLocation>
        <location evidence="1">Nucleus</location>
    </subcellularLocation>
</comment>
<dbReference type="GO" id="GO:0000176">
    <property type="term" value="C:nuclear exosome (RNase complex)"/>
    <property type="evidence" value="ECO:0007669"/>
    <property type="project" value="TreeGrafter"/>
</dbReference>
<comment type="similarity">
    <text evidence="2">Belongs to the RNase PH family.</text>
</comment>
<evidence type="ECO:0000313" key="9">
    <source>
        <dbReference type="RefSeq" id="XP_034238336.1"/>
    </source>
</evidence>
<feature type="domain" description="Exoribonuclease phosphorolytic" evidence="7">
    <location>
        <begin position="139"/>
        <end position="197"/>
    </location>
</feature>
<dbReference type="SUPFAM" id="SSF55666">
    <property type="entry name" value="Ribonuclease PH domain 2-like"/>
    <property type="match status" value="1"/>
</dbReference>
<evidence type="ECO:0000313" key="8">
    <source>
        <dbReference type="Proteomes" id="UP000515158"/>
    </source>
</evidence>
<dbReference type="Proteomes" id="UP000515158">
    <property type="component" value="Unplaced"/>
</dbReference>
<keyword evidence="8" id="KW-1185">Reference proteome</keyword>
<dbReference type="InterPro" id="IPR001247">
    <property type="entry name" value="ExoRNase_PH_dom1"/>
</dbReference>
<feature type="domain" description="Exoribonuclease phosphorolytic" evidence="6">
    <location>
        <begin position="15"/>
        <end position="134"/>
    </location>
</feature>
<dbReference type="InterPro" id="IPR027408">
    <property type="entry name" value="PNPase/RNase_PH_dom_sf"/>
</dbReference>
<dbReference type="InterPro" id="IPR020568">
    <property type="entry name" value="Ribosomal_Su5_D2-typ_SF"/>
</dbReference>
<sequence length="223" mass="24227">MSPSTSSEAVEDQKLRPFFCELDVLSRPDGSAIVSQGDTTAIAGVYGPIEAKPNKTYIEKAAIEAIYRPKSGLPCVPDRMSESTLQHTFEAAILTTAHPRTLITISIQEMQDSGGLLACAINAGCLAIMNSGLPMRFLVAAVNCMIHENGDIILDPDEKQLKESCAVMTFAFDNVNKNIVSSSTDGSFSETQYQEAILKCRSACDEIFQLYRDIVKKYAPSMG</sequence>
<dbReference type="GO" id="GO:0005730">
    <property type="term" value="C:nucleolus"/>
    <property type="evidence" value="ECO:0007669"/>
    <property type="project" value="TreeGrafter"/>
</dbReference>
<name>A0A6P8YNB9_THRPL</name>
<dbReference type="OrthoDB" id="27298at2759"/>
<dbReference type="GO" id="GO:0016075">
    <property type="term" value="P:rRNA catabolic process"/>
    <property type="evidence" value="ECO:0007669"/>
    <property type="project" value="TreeGrafter"/>
</dbReference>
<evidence type="ECO:0000256" key="1">
    <source>
        <dbReference type="ARBA" id="ARBA00004123"/>
    </source>
</evidence>
<evidence type="ECO:0000259" key="7">
    <source>
        <dbReference type="Pfam" id="PF03725"/>
    </source>
</evidence>
<gene>
    <name evidence="9" type="primary">LOC117643518</name>
</gene>
<dbReference type="GO" id="GO:0000177">
    <property type="term" value="C:cytoplasmic exosome (RNase complex)"/>
    <property type="evidence" value="ECO:0007669"/>
    <property type="project" value="TreeGrafter"/>
</dbReference>
<dbReference type="PANTHER" id="PTHR11953:SF1">
    <property type="entry name" value="EXOSOME COMPLEX COMPONENT RRP46"/>
    <property type="match status" value="1"/>
</dbReference>
<dbReference type="InterPro" id="IPR036345">
    <property type="entry name" value="ExoRNase_PH_dom2_sf"/>
</dbReference>
<dbReference type="Gene3D" id="3.30.230.70">
    <property type="entry name" value="GHMP Kinase, N-terminal domain"/>
    <property type="match status" value="1"/>
</dbReference>
<dbReference type="FunCoup" id="A0A6P8YNB9">
    <property type="interactions" value="619"/>
</dbReference>
<dbReference type="GO" id="GO:0006364">
    <property type="term" value="P:rRNA processing"/>
    <property type="evidence" value="ECO:0007669"/>
    <property type="project" value="UniProtKB-KW"/>
</dbReference>
<evidence type="ECO:0000259" key="6">
    <source>
        <dbReference type="Pfam" id="PF01138"/>
    </source>
</evidence>
<dbReference type="RefSeq" id="XP_034238336.1">
    <property type="nucleotide sequence ID" value="XM_034382445.1"/>
</dbReference>
<dbReference type="AlphaFoldDB" id="A0A6P8YNB9"/>
<evidence type="ECO:0000256" key="5">
    <source>
        <dbReference type="ARBA" id="ARBA00023242"/>
    </source>
</evidence>
<dbReference type="Pfam" id="PF03725">
    <property type="entry name" value="RNase_PH_C"/>
    <property type="match status" value="1"/>
</dbReference>
<dbReference type="InterPro" id="IPR050080">
    <property type="entry name" value="RNase_PH"/>
</dbReference>
<dbReference type="InterPro" id="IPR015847">
    <property type="entry name" value="ExoRNase_PH_dom2"/>
</dbReference>
<dbReference type="GO" id="GO:0003723">
    <property type="term" value="F:RNA binding"/>
    <property type="evidence" value="ECO:0007669"/>
    <property type="project" value="TreeGrafter"/>
</dbReference>
<keyword evidence="4" id="KW-0271">Exosome</keyword>
<protein>
    <submittedName>
        <fullName evidence="9">Exosome complex component RRP46</fullName>
    </submittedName>
</protein>
<proteinExistence type="inferred from homology"/>
<dbReference type="KEGG" id="tpal:117643518"/>
<keyword evidence="5" id="KW-0539">Nucleus</keyword>
<keyword evidence="3" id="KW-0698">rRNA processing</keyword>
<dbReference type="InParanoid" id="A0A6P8YNB9"/>
<accession>A0A6P8YNB9</accession>
<evidence type="ECO:0000256" key="4">
    <source>
        <dbReference type="ARBA" id="ARBA00022835"/>
    </source>
</evidence>
<dbReference type="PANTHER" id="PTHR11953">
    <property type="entry name" value="EXOSOME COMPLEX COMPONENT"/>
    <property type="match status" value="1"/>
</dbReference>
<evidence type="ECO:0000256" key="2">
    <source>
        <dbReference type="ARBA" id="ARBA00006678"/>
    </source>
</evidence>
<evidence type="ECO:0000256" key="3">
    <source>
        <dbReference type="ARBA" id="ARBA00022552"/>
    </source>
</evidence>
<organism evidence="9">
    <name type="scientific">Thrips palmi</name>
    <name type="common">Melon thrips</name>
    <dbReference type="NCBI Taxonomy" id="161013"/>
    <lineage>
        <taxon>Eukaryota</taxon>
        <taxon>Metazoa</taxon>
        <taxon>Ecdysozoa</taxon>
        <taxon>Arthropoda</taxon>
        <taxon>Hexapoda</taxon>
        <taxon>Insecta</taxon>
        <taxon>Pterygota</taxon>
        <taxon>Neoptera</taxon>
        <taxon>Paraneoptera</taxon>
        <taxon>Thysanoptera</taxon>
        <taxon>Terebrantia</taxon>
        <taxon>Thripoidea</taxon>
        <taxon>Thripidae</taxon>
        <taxon>Thrips</taxon>
    </lineage>
</organism>
<dbReference type="Pfam" id="PF01138">
    <property type="entry name" value="RNase_PH"/>
    <property type="match status" value="1"/>
</dbReference>
<dbReference type="CDD" id="cd11372">
    <property type="entry name" value="RNase_PH_RRP46"/>
    <property type="match status" value="1"/>
</dbReference>
<dbReference type="GeneID" id="117643518"/>
<dbReference type="CTD" id="41270"/>
<dbReference type="GO" id="GO:0071051">
    <property type="term" value="P:poly(A)-dependent snoRNA 3'-end processing"/>
    <property type="evidence" value="ECO:0007669"/>
    <property type="project" value="TreeGrafter"/>
</dbReference>
<reference evidence="9" key="1">
    <citation type="submission" date="2025-08" db="UniProtKB">
        <authorList>
            <consortium name="RefSeq"/>
        </authorList>
    </citation>
    <scope>IDENTIFICATION</scope>
    <source>
        <tissue evidence="9">Total insect</tissue>
    </source>
</reference>
<dbReference type="GO" id="GO:0034475">
    <property type="term" value="P:U4 snRNA 3'-end processing"/>
    <property type="evidence" value="ECO:0007669"/>
    <property type="project" value="TreeGrafter"/>
</dbReference>
<dbReference type="SUPFAM" id="SSF54211">
    <property type="entry name" value="Ribosomal protein S5 domain 2-like"/>
    <property type="match status" value="1"/>
</dbReference>